<sequence>MRLRWCAWHELLAPDTVPVRVVEAGLGAGSRWHACRRCVADSRLVPGLRLTPAGRRPGPGDQRAEKECTVSER</sequence>
<dbReference type="EMBL" id="JNAD02000001">
    <property type="protein sequence ID" value="RKM98923.1"/>
    <property type="molecule type" value="Genomic_DNA"/>
</dbReference>
<gene>
    <name evidence="2" type="ORF">SFRA_001380</name>
</gene>
<evidence type="ECO:0000313" key="3">
    <source>
        <dbReference type="Proteomes" id="UP000028058"/>
    </source>
</evidence>
<evidence type="ECO:0000256" key="1">
    <source>
        <dbReference type="SAM" id="MobiDB-lite"/>
    </source>
</evidence>
<feature type="region of interest" description="Disordered" evidence="1">
    <location>
        <begin position="49"/>
        <end position="73"/>
    </location>
</feature>
<protein>
    <submittedName>
        <fullName evidence="2">Uncharacterized protein</fullName>
    </submittedName>
</protein>
<feature type="compositionally biased region" description="Basic and acidic residues" evidence="1">
    <location>
        <begin position="62"/>
        <end position="73"/>
    </location>
</feature>
<keyword evidence="3" id="KW-1185">Reference proteome</keyword>
<accession>A0A3R7I7M7</accession>
<evidence type="ECO:0000313" key="2">
    <source>
        <dbReference type="EMBL" id="RKM98923.1"/>
    </source>
</evidence>
<dbReference type="AlphaFoldDB" id="A0A3R7I7M7"/>
<dbReference type="Proteomes" id="UP000028058">
    <property type="component" value="Unassembled WGS sequence"/>
</dbReference>
<proteinExistence type="predicted"/>
<organism evidence="2 3">
    <name type="scientific">Streptomyces xinghaiensis</name>
    <dbReference type="NCBI Taxonomy" id="1038928"/>
    <lineage>
        <taxon>Bacteria</taxon>
        <taxon>Bacillati</taxon>
        <taxon>Actinomycetota</taxon>
        <taxon>Actinomycetes</taxon>
        <taxon>Kitasatosporales</taxon>
        <taxon>Streptomycetaceae</taxon>
        <taxon>Streptomyces</taxon>
    </lineage>
</organism>
<name>A0A3R7I7M7_9ACTN</name>
<reference evidence="2 3" key="1">
    <citation type="journal article" date="2014" name="Genome Announc.">
        <title>Draft Genome Sequence of Streptomyces fradiae ATCC 19609, a Strain Highly Sensitive to Antibiotics.</title>
        <authorList>
            <person name="Bekker O.B."/>
            <person name="Klimina K.M."/>
            <person name="Vatlin A.A."/>
            <person name="Zakharevich N.V."/>
            <person name="Kasianov A.S."/>
            <person name="Danilenko V.N."/>
        </authorList>
    </citation>
    <scope>NUCLEOTIDE SEQUENCE [LARGE SCALE GENOMIC DNA]</scope>
    <source>
        <strain evidence="2 3">ATCC 19609</strain>
    </source>
</reference>
<comment type="caution">
    <text evidence="2">The sequence shown here is derived from an EMBL/GenBank/DDBJ whole genome shotgun (WGS) entry which is preliminary data.</text>
</comment>